<reference evidence="3" key="1">
    <citation type="submission" date="2016-10" db="EMBL/GenBank/DDBJ databases">
        <title>Frankia sp. NRRL B-16386 Genome sequencing.</title>
        <authorList>
            <person name="Ghodhbane-Gtari F."/>
            <person name="Swanson E."/>
            <person name="Gueddou A."/>
            <person name="Hezbri K."/>
            <person name="Ktari K."/>
            <person name="Nouioui I."/>
            <person name="Morris K."/>
            <person name="Simpson S."/>
            <person name="Abebe-Akele F."/>
            <person name="Thomas K."/>
            <person name="Gtari M."/>
            <person name="Tisa L.S."/>
        </authorList>
    </citation>
    <scope>NUCLEOTIDE SEQUENCE [LARGE SCALE GENOMIC DNA]</scope>
    <source>
        <strain evidence="3">NRRL B-16386</strain>
    </source>
</reference>
<keyword evidence="3" id="KW-1185">Reference proteome</keyword>
<dbReference type="EMBL" id="MOMC01000014">
    <property type="protein sequence ID" value="ONH31874.1"/>
    <property type="molecule type" value="Genomic_DNA"/>
</dbReference>
<name>A0A1V2IFD9_9ACTN</name>
<dbReference type="SUPFAM" id="SSF55961">
    <property type="entry name" value="Bet v1-like"/>
    <property type="match status" value="1"/>
</dbReference>
<dbReference type="AlphaFoldDB" id="A0A1V2IFD9"/>
<protein>
    <submittedName>
        <fullName evidence="2">Polyketide cyclase</fullName>
    </submittedName>
</protein>
<dbReference type="STRING" id="1834516.BL253_06920"/>
<dbReference type="OrthoDB" id="156693at2"/>
<proteinExistence type="predicted"/>
<gene>
    <name evidence="2" type="ORF">BL253_06920</name>
</gene>
<dbReference type="InterPro" id="IPR023393">
    <property type="entry name" value="START-like_dom_sf"/>
</dbReference>
<dbReference type="RefSeq" id="WP_076814638.1">
    <property type="nucleotide sequence ID" value="NZ_MOMC01000014.1"/>
</dbReference>
<feature type="domain" description="Coenzyme Q-binding protein COQ10 START" evidence="1">
    <location>
        <begin position="11"/>
        <end position="122"/>
    </location>
</feature>
<organism evidence="2 3">
    <name type="scientific">Pseudofrankia asymbiotica</name>
    <dbReference type="NCBI Taxonomy" id="1834516"/>
    <lineage>
        <taxon>Bacteria</taxon>
        <taxon>Bacillati</taxon>
        <taxon>Actinomycetota</taxon>
        <taxon>Actinomycetes</taxon>
        <taxon>Frankiales</taxon>
        <taxon>Frankiaceae</taxon>
        <taxon>Pseudofrankia</taxon>
    </lineage>
</organism>
<accession>A0A1V2IFD9</accession>
<evidence type="ECO:0000313" key="2">
    <source>
        <dbReference type="EMBL" id="ONH31874.1"/>
    </source>
</evidence>
<evidence type="ECO:0000259" key="1">
    <source>
        <dbReference type="Pfam" id="PF03364"/>
    </source>
</evidence>
<dbReference type="CDD" id="cd08860">
    <property type="entry name" value="TcmN_ARO-CYC_like"/>
    <property type="match status" value="1"/>
</dbReference>
<dbReference type="Pfam" id="PF03364">
    <property type="entry name" value="Polyketide_cyc"/>
    <property type="match status" value="1"/>
</dbReference>
<dbReference type="Proteomes" id="UP000188929">
    <property type="component" value="Unassembled WGS sequence"/>
</dbReference>
<dbReference type="Gene3D" id="3.30.530.20">
    <property type="match status" value="1"/>
</dbReference>
<dbReference type="InterPro" id="IPR005031">
    <property type="entry name" value="COQ10_START"/>
</dbReference>
<evidence type="ECO:0000313" key="3">
    <source>
        <dbReference type="Proteomes" id="UP000188929"/>
    </source>
</evidence>
<comment type="caution">
    <text evidence="2">The sequence shown here is derived from an EMBL/GenBank/DDBJ whole genome shotgun (WGS) entry which is preliminary data.</text>
</comment>
<sequence>MNGHTDNSIWIDADIETVWALTNDLENWPRLFTEYASVEILESRDNTFKFRLTMHPDENGQVWSWVSERTLDPVNHRVRAYRVETGPFEFMHIEWTYFSEGTGTRMRWVQDFRMKPAAPVDTAGMVVRINTNTPREQAAIKEKVENAARQASAAATVAATAGSAR</sequence>